<comment type="caution">
    <text evidence="1">The sequence shown here is derived from an EMBL/GenBank/DDBJ whole genome shotgun (WGS) entry which is preliminary data.</text>
</comment>
<evidence type="ECO:0000313" key="2">
    <source>
        <dbReference type="Proteomes" id="UP000838756"/>
    </source>
</evidence>
<keyword evidence="2" id="KW-1185">Reference proteome</keyword>
<name>A0A8S4QMN4_9NEOP</name>
<protein>
    <submittedName>
        <fullName evidence="1">Jg16810 protein</fullName>
    </submittedName>
</protein>
<gene>
    <name evidence="1" type="primary">jg16810</name>
    <name evidence="1" type="ORF">PAEG_LOCUS3912</name>
</gene>
<dbReference type="EMBL" id="CAKXAJ010013025">
    <property type="protein sequence ID" value="CAH2215827.1"/>
    <property type="molecule type" value="Genomic_DNA"/>
</dbReference>
<sequence length="101" mass="11974">MFRRQNSDETDLRFWYFHRIVCDPKNLFRLRLHLQFALSFAKLEGLVHVIDVTRNVKAECEAESGNSFRQSETAERAGRIREAFVKNYPALENWTHISEKS</sequence>
<dbReference type="Proteomes" id="UP000838756">
    <property type="component" value="Unassembled WGS sequence"/>
</dbReference>
<evidence type="ECO:0000313" key="1">
    <source>
        <dbReference type="EMBL" id="CAH2215827.1"/>
    </source>
</evidence>
<proteinExistence type="predicted"/>
<reference evidence="1" key="1">
    <citation type="submission" date="2022-03" db="EMBL/GenBank/DDBJ databases">
        <authorList>
            <person name="Lindestad O."/>
        </authorList>
    </citation>
    <scope>NUCLEOTIDE SEQUENCE</scope>
</reference>
<organism evidence="1 2">
    <name type="scientific">Pararge aegeria aegeria</name>
    <dbReference type="NCBI Taxonomy" id="348720"/>
    <lineage>
        <taxon>Eukaryota</taxon>
        <taxon>Metazoa</taxon>
        <taxon>Ecdysozoa</taxon>
        <taxon>Arthropoda</taxon>
        <taxon>Hexapoda</taxon>
        <taxon>Insecta</taxon>
        <taxon>Pterygota</taxon>
        <taxon>Neoptera</taxon>
        <taxon>Endopterygota</taxon>
        <taxon>Lepidoptera</taxon>
        <taxon>Glossata</taxon>
        <taxon>Ditrysia</taxon>
        <taxon>Papilionoidea</taxon>
        <taxon>Nymphalidae</taxon>
        <taxon>Satyrinae</taxon>
        <taxon>Satyrini</taxon>
        <taxon>Parargina</taxon>
        <taxon>Pararge</taxon>
    </lineage>
</organism>
<accession>A0A8S4QMN4</accession>
<dbReference type="AlphaFoldDB" id="A0A8S4QMN4"/>